<dbReference type="SUPFAM" id="SSF53067">
    <property type="entry name" value="Actin-like ATPase domain"/>
    <property type="match status" value="2"/>
</dbReference>
<dbReference type="STRING" id="419481.SAMN05216233_103108"/>
<dbReference type="RefSeq" id="WP_092209218.1">
    <property type="nucleotide sequence ID" value="NZ_FMUX01000003.1"/>
</dbReference>
<evidence type="ECO:0000256" key="1">
    <source>
        <dbReference type="ARBA" id="ARBA00007381"/>
    </source>
</evidence>
<dbReference type="OrthoDB" id="9766019at2"/>
<dbReference type="GO" id="GO:0140662">
    <property type="term" value="F:ATP-dependent protein folding chaperone"/>
    <property type="evidence" value="ECO:0007669"/>
    <property type="project" value="InterPro"/>
</dbReference>
<evidence type="ECO:0000313" key="6">
    <source>
        <dbReference type="EMBL" id="SCY03669.1"/>
    </source>
</evidence>
<comment type="similarity">
    <text evidence="1 5">Belongs to the heat shock protein 70 family.</text>
</comment>
<dbReference type="Gene3D" id="3.30.420.40">
    <property type="match status" value="2"/>
</dbReference>
<keyword evidence="7" id="KW-1185">Reference proteome</keyword>
<keyword evidence="2 5" id="KW-0547">Nucleotide-binding</keyword>
<evidence type="ECO:0000256" key="3">
    <source>
        <dbReference type="ARBA" id="ARBA00022840"/>
    </source>
</evidence>
<evidence type="ECO:0000313" key="7">
    <source>
        <dbReference type="Proteomes" id="UP000198870"/>
    </source>
</evidence>
<keyword evidence="3 5" id="KW-0067">ATP-binding</keyword>
<dbReference type="GO" id="GO:0005524">
    <property type="term" value="F:ATP binding"/>
    <property type="evidence" value="ECO:0007669"/>
    <property type="project" value="UniProtKB-KW"/>
</dbReference>
<evidence type="ECO:0000256" key="4">
    <source>
        <dbReference type="ARBA" id="ARBA00023186"/>
    </source>
</evidence>
<dbReference type="AlphaFoldDB" id="A0A1G5CMA8"/>
<dbReference type="InterPro" id="IPR013126">
    <property type="entry name" value="Hsp_70_fam"/>
</dbReference>
<keyword evidence="4" id="KW-0143">Chaperone</keyword>
<dbReference type="InterPro" id="IPR018181">
    <property type="entry name" value="Heat_shock_70_CS"/>
</dbReference>
<name>A0A1G5CMA8_9BACT</name>
<dbReference type="PRINTS" id="PR00301">
    <property type="entry name" value="HEATSHOCK70"/>
</dbReference>
<dbReference type="FunFam" id="3.30.420.40:FF:000071">
    <property type="entry name" value="Molecular chaperone DnaK"/>
    <property type="match status" value="1"/>
</dbReference>
<organism evidence="6 7">
    <name type="scientific">Desulfoluna spongiiphila</name>
    <dbReference type="NCBI Taxonomy" id="419481"/>
    <lineage>
        <taxon>Bacteria</taxon>
        <taxon>Pseudomonadati</taxon>
        <taxon>Thermodesulfobacteriota</taxon>
        <taxon>Desulfobacteria</taxon>
        <taxon>Desulfobacterales</taxon>
        <taxon>Desulfolunaceae</taxon>
        <taxon>Desulfoluna</taxon>
    </lineage>
</organism>
<dbReference type="InterPro" id="IPR043129">
    <property type="entry name" value="ATPase_NBD"/>
</dbReference>
<dbReference type="PROSITE" id="PS01036">
    <property type="entry name" value="HSP70_3"/>
    <property type="match status" value="1"/>
</dbReference>
<evidence type="ECO:0000256" key="5">
    <source>
        <dbReference type="RuleBase" id="RU003322"/>
    </source>
</evidence>
<dbReference type="Gene3D" id="3.90.640.10">
    <property type="entry name" value="Actin, Chain A, domain 4"/>
    <property type="match status" value="1"/>
</dbReference>
<dbReference type="Pfam" id="PF00012">
    <property type="entry name" value="HSP70"/>
    <property type="match status" value="2"/>
</dbReference>
<evidence type="ECO:0000256" key="2">
    <source>
        <dbReference type="ARBA" id="ARBA00022741"/>
    </source>
</evidence>
<dbReference type="SUPFAM" id="SSF100920">
    <property type="entry name" value="Heat shock protein 70kD (HSP70), peptide-binding domain"/>
    <property type="match status" value="1"/>
</dbReference>
<sequence length="598" mass="63141">MNRAIGIDLGTSNTVAAVVENGRARILPNGEGERLTPSVYAETGDGRRLVGMPAKQRLATGSGDAVASVKRLMGSGRSVMVRGAPRSPREISAAILRQVKADAERELGGPVARAVITVPAYFHHAAREATREAGRMAGFEVLRIISEPTAAALAYGLHRQDLSTVLVWDLGGGTFDVSILELSEGFFEVRAVCGDNRLGGDDWDRRFADHVASRVKAECGVDILGNAQALAQVGMVCEGVKKQLSEKPVARLSLSALEIPLGEGASFEEVMARSVFEEATADLAGRLLPPTRQALSDAGLSVGGIDRVLLVGGATRMPGIRALAESFFQQQPYLKLNPDEVVAIGAAVQAGILTGQIKDVVLVDVTPLSLGIESQGGLFARIIPRNTTIPTSAQELFTTARDDQASMDLHVLQGEREMASDNISLGSFQLSGIPPLPRGQAHVEVSFSIDADGIVTVSAESLQTEEKAAISIDAMHALKAEEVSQALADADTCAQGDLERREQIEASTRAETLIRSVEALVDDPAASLPEDLGRALAAHVALCREVLAQGSALEIRSRCAALKAFLTTLTPDAKGALHETPVEHHAPFGQSGPGPRPR</sequence>
<dbReference type="PANTHER" id="PTHR19375">
    <property type="entry name" value="HEAT SHOCK PROTEIN 70KDA"/>
    <property type="match status" value="1"/>
</dbReference>
<gene>
    <name evidence="6" type="ORF">SAMN05216233_103108</name>
</gene>
<reference evidence="6 7" key="1">
    <citation type="submission" date="2016-10" db="EMBL/GenBank/DDBJ databases">
        <authorList>
            <person name="de Groot N.N."/>
        </authorList>
    </citation>
    <scope>NUCLEOTIDE SEQUENCE [LARGE SCALE GENOMIC DNA]</scope>
    <source>
        <strain evidence="6 7">AA1</strain>
    </source>
</reference>
<dbReference type="EMBL" id="FMUX01000003">
    <property type="protein sequence ID" value="SCY03669.1"/>
    <property type="molecule type" value="Genomic_DNA"/>
</dbReference>
<accession>A0A1G5CMA8</accession>
<dbReference type="InterPro" id="IPR029047">
    <property type="entry name" value="HSP70_peptide-bd_sf"/>
</dbReference>
<dbReference type="Proteomes" id="UP000198870">
    <property type="component" value="Unassembled WGS sequence"/>
</dbReference>
<protein>
    <submittedName>
        <fullName evidence="6">Molecular chaperone DnaK</fullName>
    </submittedName>
</protein>
<proteinExistence type="inferred from homology"/>
<dbReference type="FunFam" id="3.90.640.10:FF:000003">
    <property type="entry name" value="Molecular chaperone DnaK"/>
    <property type="match status" value="1"/>
</dbReference>
<dbReference type="Gene3D" id="2.60.34.10">
    <property type="entry name" value="Substrate Binding Domain Of DNAk, Chain A, domain 1"/>
    <property type="match status" value="1"/>
</dbReference>